<name>A0A182NXK8_9DIPT</name>
<dbReference type="EnsemblMetazoa" id="ADIR014585-RA">
    <property type="protein sequence ID" value="ADIR014585-PA"/>
    <property type="gene ID" value="ADIR014585"/>
</dbReference>
<dbReference type="AlphaFoldDB" id="A0A182NXK8"/>
<keyword evidence="2" id="KW-1185">Reference proteome</keyword>
<organism evidence="1 2">
    <name type="scientific">Anopheles dirus</name>
    <dbReference type="NCBI Taxonomy" id="7168"/>
    <lineage>
        <taxon>Eukaryota</taxon>
        <taxon>Metazoa</taxon>
        <taxon>Ecdysozoa</taxon>
        <taxon>Arthropoda</taxon>
        <taxon>Hexapoda</taxon>
        <taxon>Insecta</taxon>
        <taxon>Pterygota</taxon>
        <taxon>Neoptera</taxon>
        <taxon>Endopterygota</taxon>
        <taxon>Diptera</taxon>
        <taxon>Nematocera</taxon>
        <taxon>Culicoidea</taxon>
        <taxon>Culicidae</taxon>
        <taxon>Anophelinae</taxon>
        <taxon>Anopheles</taxon>
    </lineage>
</organism>
<proteinExistence type="predicted"/>
<reference evidence="2" key="1">
    <citation type="submission" date="2013-03" db="EMBL/GenBank/DDBJ databases">
        <title>The Genome Sequence of Anopheles dirus WRAIR2.</title>
        <authorList>
            <consortium name="The Broad Institute Genomics Platform"/>
            <person name="Neafsey D.E."/>
            <person name="Walton C."/>
            <person name="Walker B."/>
            <person name="Young S.K."/>
            <person name="Zeng Q."/>
            <person name="Gargeya S."/>
            <person name="Fitzgerald M."/>
            <person name="Haas B."/>
            <person name="Abouelleil A."/>
            <person name="Allen A.W."/>
            <person name="Alvarado L."/>
            <person name="Arachchi H.M."/>
            <person name="Berlin A.M."/>
            <person name="Chapman S.B."/>
            <person name="Gainer-Dewar J."/>
            <person name="Goldberg J."/>
            <person name="Griggs A."/>
            <person name="Gujja S."/>
            <person name="Hansen M."/>
            <person name="Howarth C."/>
            <person name="Imamovic A."/>
            <person name="Ireland A."/>
            <person name="Larimer J."/>
            <person name="McCowan C."/>
            <person name="Murphy C."/>
            <person name="Pearson M."/>
            <person name="Poon T.W."/>
            <person name="Priest M."/>
            <person name="Roberts A."/>
            <person name="Saif S."/>
            <person name="Shea T."/>
            <person name="Sisk P."/>
            <person name="Sykes S."/>
            <person name="Wortman J."/>
            <person name="Nusbaum C."/>
            <person name="Birren B."/>
        </authorList>
    </citation>
    <scope>NUCLEOTIDE SEQUENCE [LARGE SCALE GENOMIC DNA]</scope>
    <source>
        <strain evidence="2">WRAIR2</strain>
    </source>
</reference>
<reference evidence="1" key="2">
    <citation type="submission" date="2020-05" db="UniProtKB">
        <authorList>
            <consortium name="EnsemblMetazoa"/>
        </authorList>
    </citation>
    <scope>IDENTIFICATION</scope>
    <source>
        <strain evidence="1">WRAIR2</strain>
    </source>
</reference>
<sequence>WPSNRSRACAVFRSVSRQKTNIQQQQRKRAISVSGGASCCLAGQNKYKKQEPPSNGNKQVVTRVVNPLEKQYRTVVNAV</sequence>
<protein>
    <submittedName>
        <fullName evidence="1">Uncharacterized protein</fullName>
    </submittedName>
</protein>
<evidence type="ECO:0000313" key="1">
    <source>
        <dbReference type="EnsemblMetazoa" id="ADIR014585-PA"/>
    </source>
</evidence>
<evidence type="ECO:0000313" key="2">
    <source>
        <dbReference type="Proteomes" id="UP000075884"/>
    </source>
</evidence>
<dbReference type="VEuPathDB" id="VectorBase:ADIR014585"/>
<dbReference type="Proteomes" id="UP000075884">
    <property type="component" value="Unassembled WGS sequence"/>
</dbReference>
<accession>A0A182NXK8</accession>